<evidence type="ECO:0000313" key="2">
    <source>
        <dbReference type="Proteomes" id="UP000037507"/>
    </source>
</evidence>
<keyword evidence="2" id="KW-1185">Reference proteome</keyword>
<gene>
    <name evidence="1" type="ORF">H663_017545</name>
</gene>
<comment type="caution">
    <text evidence="1">The sequence shown here is derived from an EMBL/GenBank/DDBJ whole genome shotgun (WGS) entry which is preliminary data.</text>
</comment>
<dbReference type="Proteomes" id="UP000037507">
    <property type="component" value="Unassembled WGS sequence"/>
</dbReference>
<protein>
    <submittedName>
        <fullName evidence="1">Uncharacterized protein</fullName>
    </submittedName>
</protein>
<proteinExistence type="predicted"/>
<dbReference type="OrthoDB" id="9795573at2"/>
<sequence>MNTLTFPLSAAPEIPQDKDNGQDYYASAAQTKALLRFGAQYRLQRIQAADMITTDEAATLSGTTRVTMNAWIKSGRCIGVSHLRRGYKLPRWQFEPFIFPVIAPMAAALASTDGWQLLAFLESPHPALDRQSPRTALEQGTPAQRVIDLATAEGH</sequence>
<organism evidence="1 2">
    <name type="scientific">Limnohabitans planktonicus II-D5</name>
    <dbReference type="NCBI Taxonomy" id="1293045"/>
    <lineage>
        <taxon>Bacteria</taxon>
        <taxon>Pseudomonadati</taxon>
        <taxon>Pseudomonadota</taxon>
        <taxon>Betaproteobacteria</taxon>
        <taxon>Burkholderiales</taxon>
        <taxon>Comamonadaceae</taxon>
        <taxon>Limnohabitans</taxon>
    </lineage>
</organism>
<reference evidence="1" key="1">
    <citation type="submission" date="2017-04" db="EMBL/GenBank/DDBJ databases">
        <title>Unexpected and diverse lifestyles within the genus Limnohabitans.</title>
        <authorList>
            <person name="Kasalicky V."/>
            <person name="Mehrshad M."/>
            <person name="Andrei S.-A."/>
            <person name="Salcher M."/>
            <person name="Kratochvilova H."/>
            <person name="Simek K."/>
            <person name="Ghai R."/>
        </authorList>
    </citation>
    <scope>NUCLEOTIDE SEQUENCE [LARGE SCALE GENOMIC DNA]</scope>
    <source>
        <strain evidence="1">II-D5</strain>
    </source>
</reference>
<evidence type="ECO:0000313" key="1">
    <source>
        <dbReference type="EMBL" id="PVE41372.1"/>
    </source>
</evidence>
<dbReference type="EMBL" id="LFYT02000031">
    <property type="protein sequence ID" value="PVE41372.1"/>
    <property type="molecule type" value="Genomic_DNA"/>
</dbReference>
<dbReference type="AlphaFoldDB" id="A0A2T7U9U2"/>
<dbReference type="RefSeq" id="WP_053174492.1">
    <property type="nucleotide sequence ID" value="NZ_LFYT02000031.1"/>
</dbReference>
<accession>A0A2T7U9U2</accession>
<name>A0A2T7U9U2_9BURK</name>
<dbReference type="STRING" id="1293045.H663_14925"/>